<dbReference type="InterPro" id="IPR029058">
    <property type="entry name" value="AB_hydrolase_fold"/>
</dbReference>
<dbReference type="InterPro" id="IPR006477">
    <property type="entry name" value="Yir_bir_cir"/>
</dbReference>
<evidence type="ECO:0000313" key="2">
    <source>
        <dbReference type="Proteomes" id="UP000030659"/>
    </source>
</evidence>
<dbReference type="Pfam" id="PF06022">
    <property type="entry name" value="Cir_Bir_Yir"/>
    <property type="match status" value="1"/>
</dbReference>
<name>W7AHK4_PLAVN</name>
<proteinExistence type="predicted"/>
<protein>
    <submittedName>
        <fullName evidence="1">Uncharacterized protein</fullName>
    </submittedName>
</protein>
<sequence>MNNKSMAYNNDCKGFIYKDINTIDGYFYEEKLKGGGTAKKADKLITRYCPYYNHLSSKYCSDYFYMASSGVINLLENLEKYNLEYDKLAEYAILLLSYKLNQHSEHKYKFANLNTFYTNYIKTNNDYNKKIKDNGPTYKEIIDQKKDLMNIKEISKFNEAFSILCKLYNEINKTSDNLNKDIDKVVKDVPILLIHSVNDKKCSHEAAQDFYNNLKTKKKEFHTLEDMEHMITMEPGNEKVLKKLVDWLSDTQKEPKEKKKLKKTSEMLQIRTLVK</sequence>
<dbReference type="Gene3D" id="3.40.50.1820">
    <property type="entry name" value="alpha/beta hydrolase"/>
    <property type="match status" value="1"/>
</dbReference>
<dbReference type="Proteomes" id="UP000030659">
    <property type="component" value="Unassembled WGS sequence"/>
</dbReference>
<dbReference type="AlphaFoldDB" id="W7AHK4"/>
<dbReference type="SUPFAM" id="SSF53474">
    <property type="entry name" value="alpha/beta-Hydrolases"/>
    <property type="match status" value="1"/>
</dbReference>
<accession>W7AHK4</accession>
<gene>
    <name evidence="1" type="ORF">YYG_03845</name>
</gene>
<dbReference type="EMBL" id="KI965403">
    <property type="protein sequence ID" value="EUD70723.1"/>
    <property type="molecule type" value="Genomic_DNA"/>
</dbReference>
<dbReference type="PANTHER" id="PTHR11614">
    <property type="entry name" value="PHOSPHOLIPASE-RELATED"/>
    <property type="match status" value="1"/>
</dbReference>
<organism evidence="1 2">
    <name type="scientific">Plasmodium vinckei petteri</name>
    <dbReference type="NCBI Taxonomy" id="138298"/>
    <lineage>
        <taxon>Eukaryota</taxon>
        <taxon>Sar</taxon>
        <taxon>Alveolata</taxon>
        <taxon>Apicomplexa</taxon>
        <taxon>Aconoidasida</taxon>
        <taxon>Haemosporida</taxon>
        <taxon>Plasmodiidae</taxon>
        <taxon>Plasmodium</taxon>
        <taxon>Plasmodium (Vinckeia)</taxon>
    </lineage>
</organism>
<reference evidence="1 2" key="1">
    <citation type="submission" date="2013-02" db="EMBL/GenBank/DDBJ databases">
        <title>The Genome Sequence of Plasmodium vinckei petteri CR.</title>
        <authorList>
            <consortium name="The Broad Institute Genome Sequencing Platform"/>
            <consortium name="The Broad Institute Genome Sequencing Center for Infectious Disease"/>
            <person name="Neafsey D."/>
            <person name="Cheeseman I."/>
            <person name="Volkman S."/>
            <person name="Adams J."/>
            <person name="Walker B."/>
            <person name="Young S.K."/>
            <person name="Zeng Q."/>
            <person name="Gargeya S."/>
            <person name="Fitzgerald M."/>
            <person name="Haas B."/>
            <person name="Abouelleil A."/>
            <person name="Alvarado L."/>
            <person name="Arachchi H.M."/>
            <person name="Berlin A.M."/>
            <person name="Chapman S.B."/>
            <person name="Dewar J."/>
            <person name="Goldberg J."/>
            <person name="Griggs A."/>
            <person name="Gujja S."/>
            <person name="Hansen M."/>
            <person name="Howarth C."/>
            <person name="Imamovic A."/>
            <person name="Larimer J."/>
            <person name="McCowan C."/>
            <person name="Murphy C."/>
            <person name="Neiman D."/>
            <person name="Pearson M."/>
            <person name="Priest M."/>
            <person name="Roberts A."/>
            <person name="Saif S."/>
            <person name="Shea T."/>
            <person name="Sisk P."/>
            <person name="Sykes S."/>
            <person name="Wortman J."/>
            <person name="Nusbaum C."/>
            <person name="Birren B."/>
        </authorList>
    </citation>
    <scope>NUCLEOTIDE SEQUENCE [LARGE SCALE GENOMIC DNA]</scope>
    <source>
        <strain evidence="1 2">CR</strain>
    </source>
</reference>
<evidence type="ECO:0000313" key="1">
    <source>
        <dbReference type="EMBL" id="EUD70723.1"/>
    </source>
</evidence>
<dbReference type="NCBIfam" id="TIGR01590">
    <property type="entry name" value="yir-bir-cir_Pla"/>
    <property type="match status" value="1"/>
</dbReference>
<dbReference type="InterPro" id="IPR051044">
    <property type="entry name" value="MAG_DAG_Lipase"/>
</dbReference>